<keyword evidence="3" id="KW-1185">Reference proteome</keyword>
<evidence type="ECO:0000313" key="3">
    <source>
        <dbReference type="Proteomes" id="UP000291084"/>
    </source>
</evidence>
<dbReference type="Proteomes" id="UP000291084">
    <property type="component" value="Chromosome 11"/>
</dbReference>
<accession>A0A0S3TBN8</accession>
<organism evidence="2 3">
    <name type="scientific">Vigna angularis var. angularis</name>
    <dbReference type="NCBI Taxonomy" id="157739"/>
    <lineage>
        <taxon>Eukaryota</taxon>
        <taxon>Viridiplantae</taxon>
        <taxon>Streptophyta</taxon>
        <taxon>Embryophyta</taxon>
        <taxon>Tracheophyta</taxon>
        <taxon>Spermatophyta</taxon>
        <taxon>Magnoliopsida</taxon>
        <taxon>eudicotyledons</taxon>
        <taxon>Gunneridae</taxon>
        <taxon>Pentapetalae</taxon>
        <taxon>rosids</taxon>
        <taxon>fabids</taxon>
        <taxon>Fabales</taxon>
        <taxon>Fabaceae</taxon>
        <taxon>Papilionoideae</taxon>
        <taxon>50 kb inversion clade</taxon>
        <taxon>NPAAA clade</taxon>
        <taxon>indigoferoid/millettioid clade</taxon>
        <taxon>Phaseoleae</taxon>
        <taxon>Vigna</taxon>
    </lineage>
</organism>
<evidence type="ECO:0000313" key="2">
    <source>
        <dbReference type="EMBL" id="BAU02369.1"/>
    </source>
</evidence>
<proteinExistence type="predicted"/>
<sequence>NIWHPSRFRYLVLYFHRNFGYSGRFHLHLLLYFSIFNSFVTFQSLILLLLLSSKSLISKTSIKNAPTLTFLGALRWRF</sequence>
<keyword evidence="1" id="KW-0472">Membrane</keyword>
<dbReference type="EMBL" id="AP015044">
    <property type="protein sequence ID" value="BAU02369.1"/>
    <property type="molecule type" value="Genomic_DNA"/>
</dbReference>
<keyword evidence="1" id="KW-1133">Transmembrane helix</keyword>
<name>A0A0S3TBN8_PHAAN</name>
<protein>
    <submittedName>
        <fullName evidence="2">Uncharacterized protein</fullName>
    </submittedName>
</protein>
<feature type="transmembrane region" description="Helical" evidence="1">
    <location>
        <begin position="29"/>
        <end position="51"/>
    </location>
</feature>
<keyword evidence="1" id="KW-0812">Transmembrane</keyword>
<dbReference type="AlphaFoldDB" id="A0A0S3TBN8"/>
<reference evidence="2 3" key="1">
    <citation type="journal article" date="2015" name="Sci. Rep.">
        <title>The power of single molecule real-time sequencing technology in the de novo assembly of a eukaryotic genome.</title>
        <authorList>
            <person name="Sakai H."/>
            <person name="Naito K."/>
            <person name="Ogiso-Tanaka E."/>
            <person name="Takahashi Y."/>
            <person name="Iseki K."/>
            <person name="Muto C."/>
            <person name="Satou K."/>
            <person name="Teruya K."/>
            <person name="Shiroma A."/>
            <person name="Shimoji M."/>
            <person name="Hirano T."/>
            <person name="Itoh T."/>
            <person name="Kaga A."/>
            <person name="Tomooka N."/>
        </authorList>
    </citation>
    <scope>NUCLEOTIDE SEQUENCE [LARGE SCALE GENOMIC DNA]</scope>
    <source>
        <strain evidence="3">cv. Shumari</strain>
    </source>
</reference>
<gene>
    <name evidence="2" type="primary">Vigan.11G188200</name>
    <name evidence="2" type="ORF">VIGAN_11188200</name>
</gene>
<evidence type="ECO:0000256" key="1">
    <source>
        <dbReference type="SAM" id="Phobius"/>
    </source>
</evidence>
<feature type="non-terminal residue" evidence="2">
    <location>
        <position position="1"/>
    </location>
</feature>